<comment type="caution">
    <text evidence="1">The sequence shown here is derived from an EMBL/GenBank/DDBJ whole genome shotgun (WGS) entry which is preliminary data.</text>
</comment>
<dbReference type="EMBL" id="LBJQ01000003">
    <property type="protein sequence ID" value="RXH38641.1"/>
    <property type="molecule type" value="Genomic_DNA"/>
</dbReference>
<dbReference type="Proteomes" id="UP000289546">
    <property type="component" value="Unassembled WGS sequence"/>
</dbReference>
<organism evidence="1 2">
    <name type="scientific">Bradyrhizobium nanningense</name>
    <dbReference type="NCBI Taxonomy" id="1325118"/>
    <lineage>
        <taxon>Bacteria</taxon>
        <taxon>Pseudomonadati</taxon>
        <taxon>Pseudomonadota</taxon>
        <taxon>Alphaproteobacteria</taxon>
        <taxon>Hyphomicrobiales</taxon>
        <taxon>Nitrobacteraceae</taxon>
        <taxon>Bradyrhizobium</taxon>
    </lineage>
</organism>
<proteinExistence type="predicted"/>
<sequence>MKAQKSNEESIFFFGTNGLAFINRIANREESVWRPCLGVGPARRDRDSFHCDFPFSGGEVDPSGLRPSAVQRFGWTCDVMAAFGFSHGQRRQVWLAGDPIRKIPRKQAFDFDSSAPVQVDCPAAEMSKNGEIEVLLEISASDEAAK</sequence>
<name>A0A4Q0SKP3_9BRAD</name>
<reference evidence="1 2" key="1">
    <citation type="submission" date="2015-04" db="EMBL/GenBank/DDBJ databases">
        <title>Comparative genomics of rhizobia nodulating Arachis hypogaea in China.</title>
        <authorList>
            <person name="Li Y."/>
        </authorList>
    </citation>
    <scope>NUCLEOTIDE SEQUENCE [LARGE SCALE GENOMIC DNA]</scope>
    <source>
        <strain evidence="1 2">CCBAU 51757</strain>
    </source>
</reference>
<dbReference type="AlphaFoldDB" id="A0A4Q0SKP3"/>
<accession>A0A4Q0SKP3</accession>
<gene>
    <name evidence="1" type="ORF">XH99_00740</name>
</gene>
<keyword evidence="2" id="KW-1185">Reference proteome</keyword>
<evidence type="ECO:0000313" key="2">
    <source>
        <dbReference type="Proteomes" id="UP000289546"/>
    </source>
</evidence>
<evidence type="ECO:0000313" key="1">
    <source>
        <dbReference type="EMBL" id="RXH38641.1"/>
    </source>
</evidence>
<protein>
    <submittedName>
        <fullName evidence="1">Uncharacterized protein</fullName>
    </submittedName>
</protein>